<dbReference type="Pfam" id="PF00145">
    <property type="entry name" value="DNA_methylase"/>
    <property type="match status" value="1"/>
</dbReference>
<keyword evidence="2 6" id="KW-0808">Transferase</keyword>
<evidence type="ECO:0000256" key="7">
    <source>
        <dbReference type="RuleBase" id="RU000416"/>
    </source>
</evidence>
<dbReference type="SUPFAM" id="SSF53335">
    <property type="entry name" value="S-adenosyl-L-methionine-dependent methyltransferases"/>
    <property type="match status" value="1"/>
</dbReference>
<dbReference type="AlphaFoldDB" id="H1YIZ5"/>
<evidence type="ECO:0000313" key="10">
    <source>
        <dbReference type="Proteomes" id="UP000002774"/>
    </source>
</evidence>
<evidence type="ECO:0000313" key="9">
    <source>
        <dbReference type="EMBL" id="EHQ27690.1"/>
    </source>
</evidence>
<keyword evidence="10" id="KW-1185">Reference proteome</keyword>
<sequence length="336" mass="36837">MDKEIIFAYMSRIYTSIEICAGAGGQAIGLDQAGFEHLALVELENLACQTLRFNKPQWNVIEKDVRNFSATKYEGVDLFAGGVPCPPFSIAGKQLGKDDERDLFPEALRLVRECSPKAVMLENVKGILSAKFEGYRNQIIAELNSLGYQCTWKLINSSDYGVSQLRPRAILVALKKEYFDLFTWPEKNQLFVPSVGQLLFEEITSLGWDASNWVNKAARIAPTLVGGSKKHGGADLGPTRAKQAWAEMGICGKGLADAPPAADFTGLPRLTLKMTALIQGFPSSWKFVGKKTPAYRQVGNAFPPPVAKAVGESIIRALKLHEQKSAKSTRIEIEAA</sequence>
<dbReference type="Gene3D" id="3.40.50.150">
    <property type="entry name" value="Vaccinia Virus protein VP39"/>
    <property type="match status" value="1"/>
</dbReference>
<dbReference type="Proteomes" id="UP000002774">
    <property type="component" value="Chromosome"/>
</dbReference>
<dbReference type="NCBIfam" id="TIGR00675">
    <property type="entry name" value="dcm"/>
    <property type="match status" value="1"/>
</dbReference>
<dbReference type="PROSITE" id="PS00095">
    <property type="entry name" value="C5_MTASE_2"/>
    <property type="match status" value="1"/>
</dbReference>
<organism evidence="9 10">
    <name type="scientific">Mucilaginibacter paludis DSM 18603</name>
    <dbReference type="NCBI Taxonomy" id="714943"/>
    <lineage>
        <taxon>Bacteria</taxon>
        <taxon>Pseudomonadati</taxon>
        <taxon>Bacteroidota</taxon>
        <taxon>Sphingobacteriia</taxon>
        <taxon>Sphingobacteriales</taxon>
        <taxon>Sphingobacteriaceae</taxon>
        <taxon>Mucilaginibacter</taxon>
    </lineage>
</organism>
<accession>H1YIZ5</accession>
<dbReference type="PROSITE" id="PS51679">
    <property type="entry name" value="SAM_MT_C5"/>
    <property type="match status" value="1"/>
</dbReference>
<dbReference type="eggNOG" id="COG0270">
    <property type="taxonomic scope" value="Bacteria"/>
</dbReference>
<dbReference type="InterPro" id="IPR018117">
    <property type="entry name" value="C5_DNA_meth_AS"/>
</dbReference>
<name>H1YIZ5_9SPHI</name>
<dbReference type="GO" id="GO:0032259">
    <property type="term" value="P:methylation"/>
    <property type="evidence" value="ECO:0007669"/>
    <property type="project" value="UniProtKB-KW"/>
</dbReference>
<keyword evidence="4" id="KW-0680">Restriction system</keyword>
<dbReference type="InterPro" id="IPR031303">
    <property type="entry name" value="C5_meth_CS"/>
</dbReference>
<dbReference type="GO" id="GO:0003677">
    <property type="term" value="F:DNA binding"/>
    <property type="evidence" value="ECO:0007669"/>
    <property type="project" value="TreeGrafter"/>
</dbReference>
<dbReference type="STRING" id="714943.Mucpa_3592"/>
<dbReference type="InterPro" id="IPR001525">
    <property type="entry name" value="C5_MeTfrase"/>
</dbReference>
<evidence type="ECO:0000256" key="1">
    <source>
        <dbReference type="ARBA" id="ARBA00022603"/>
    </source>
</evidence>
<dbReference type="CDD" id="cd00315">
    <property type="entry name" value="Cyt_C5_DNA_methylase"/>
    <property type="match status" value="1"/>
</dbReference>
<protein>
    <recommendedName>
        <fullName evidence="8">Cytosine-specific methyltransferase</fullName>
        <ecNumber evidence="8">2.1.1.37</ecNumber>
    </recommendedName>
</protein>
<dbReference type="GO" id="GO:0009307">
    <property type="term" value="P:DNA restriction-modification system"/>
    <property type="evidence" value="ECO:0007669"/>
    <property type="project" value="UniProtKB-KW"/>
</dbReference>
<dbReference type="RefSeq" id="WP_008508230.1">
    <property type="nucleotide sequence ID" value="NZ_CM001403.1"/>
</dbReference>
<dbReference type="PANTHER" id="PTHR10629">
    <property type="entry name" value="CYTOSINE-SPECIFIC METHYLTRANSFERASE"/>
    <property type="match status" value="1"/>
</dbReference>
<dbReference type="PANTHER" id="PTHR10629:SF52">
    <property type="entry name" value="DNA (CYTOSINE-5)-METHYLTRANSFERASE 1"/>
    <property type="match status" value="1"/>
</dbReference>
<reference evidence="9" key="1">
    <citation type="submission" date="2011-09" db="EMBL/GenBank/DDBJ databases">
        <title>The permanent draft genome of Mucilaginibacter paludis DSM 18603.</title>
        <authorList>
            <consortium name="US DOE Joint Genome Institute (JGI-PGF)"/>
            <person name="Lucas S."/>
            <person name="Han J."/>
            <person name="Lapidus A."/>
            <person name="Bruce D."/>
            <person name="Goodwin L."/>
            <person name="Pitluck S."/>
            <person name="Peters L."/>
            <person name="Kyrpides N."/>
            <person name="Mavromatis K."/>
            <person name="Ivanova N."/>
            <person name="Mikhailova N."/>
            <person name="Held B."/>
            <person name="Detter J.C."/>
            <person name="Tapia R."/>
            <person name="Han C."/>
            <person name="Land M."/>
            <person name="Hauser L."/>
            <person name="Markowitz V."/>
            <person name="Cheng J.-F."/>
            <person name="Hugenholtz P."/>
            <person name="Woyke T."/>
            <person name="Wu D."/>
            <person name="Tindall B."/>
            <person name="Brambilla E."/>
            <person name="Klenk H.-P."/>
            <person name="Eisen J.A."/>
        </authorList>
    </citation>
    <scope>NUCLEOTIDE SEQUENCE [LARGE SCALE GENOMIC DNA]</scope>
    <source>
        <strain evidence="9">DSM 18603</strain>
    </source>
</reference>
<evidence type="ECO:0000256" key="5">
    <source>
        <dbReference type="ARBA" id="ARBA00047422"/>
    </source>
</evidence>
<dbReference type="GO" id="GO:0044027">
    <property type="term" value="P:negative regulation of gene expression via chromosomal CpG island methylation"/>
    <property type="evidence" value="ECO:0007669"/>
    <property type="project" value="TreeGrafter"/>
</dbReference>
<evidence type="ECO:0000256" key="8">
    <source>
        <dbReference type="RuleBase" id="RU000417"/>
    </source>
</evidence>
<keyword evidence="3 6" id="KW-0949">S-adenosyl-L-methionine</keyword>
<dbReference type="Gene3D" id="3.90.120.10">
    <property type="entry name" value="DNA Methylase, subunit A, domain 2"/>
    <property type="match status" value="1"/>
</dbReference>
<evidence type="ECO:0000256" key="2">
    <source>
        <dbReference type="ARBA" id="ARBA00022679"/>
    </source>
</evidence>
<dbReference type="PRINTS" id="PR00105">
    <property type="entry name" value="C5METTRFRASE"/>
</dbReference>
<keyword evidence="1 6" id="KW-0489">Methyltransferase</keyword>
<proteinExistence type="inferred from homology"/>
<comment type="catalytic activity">
    <reaction evidence="5 8">
        <text>a 2'-deoxycytidine in DNA + S-adenosyl-L-methionine = a 5-methyl-2'-deoxycytidine in DNA + S-adenosyl-L-homocysteine + H(+)</text>
        <dbReference type="Rhea" id="RHEA:13681"/>
        <dbReference type="Rhea" id="RHEA-COMP:11369"/>
        <dbReference type="Rhea" id="RHEA-COMP:11370"/>
        <dbReference type="ChEBI" id="CHEBI:15378"/>
        <dbReference type="ChEBI" id="CHEBI:57856"/>
        <dbReference type="ChEBI" id="CHEBI:59789"/>
        <dbReference type="ChEBI" id="CHEBI:85452"/>
        <dbReference type="ChEBI" id="CHEBI:85454"/>
        <dbReference type="EC" id="2.1.1.37"/>
    </reaction>
</comment>
<feature type="active site" evidence="6">
    <location>
        <position position="85"/>
    </location>
</feature>
<dbReference type="GO" id="GO:0003886">
    <property type="term" value="F:DNA (cytosine-5-)-methyltransferase activity"/>
    <property type="evidence" value="ECO:0007669"/>
    <property type="project" value="UniProtKB-EC"/>
</dbReference>
<dbReference type="EMBL" id="CM001403">
    <property type="protein sequence ID" value="EHQ27690.1"/>
    <property type="molecule type" value="Genomic_DNA"/>
</dbReference>
<dbReference type="PROSITE" id="PS00094">
    <property type="entry name" value="C5_MTASE_1"/>
    <property type="match status" value="1"/>
</dbReference>
<evidence type="ECO:0000256" key="6">
    <source>
        <dbReference type="PROSITE-ProRule" id="PRU01016"/>
    </source>
</evidence>
<dbReference type="InterPro" id="IPR029063">
    <property type="entry name" value="SAM-dependent_MTases_sf"/>
</dbReference>
<dbReference type="InterPro" id="IPR050390">
    <property type="entry name" value="C5-Methyltransferase"/>
</dbReference>
<comment type="similarity">
    <text evidence="6 7">Belongs to the class I-like SAM-binding methyltransferase superfamily. C5-methyltransferase family.</text>
</comment>
<evidence type="ECO:0000256" key="4">
    <source>
        <dbReference type="ARBA" id="ARBA00022747"/>
    </source>
</evidence>
<dbReference type="HOGENOM" id="CLU_006958_2_0_10"/>
<evidence type="ECO:0000256" key="3">
    <source>
        <dbReference type="ARBA" id="ARBA00022691"/>
    </source>
</evidence>
<gene>
    <name evidence="9" type="ORF">Mucpa_3592</name>
</gene>
<dbReference type="EC" id="2.1.1.37" evidence="8"/>